<evidence type="ECO:0000313" key="7">
    <source>
        <dbReference type="Proteomes" id="UP001221757"/>
    </source>
</evidence>
<dbReference type="EMBL" id="JARKIE010000093">
    <property type="protein sequence ID" value="KAJ7686821.1"/>
    <property type="molecule type" value="Genomic_DNA"/>
</dbReference>
<name>A0AAD7GBL8_MYCRO</name>
<dbReference type="Proteomes" id="UP001221757">
    <property type="component" value="Unassembled WGS sequence"/>
</dbReference>
<organism evidence="6 7">
    <name type="scientific">Mycena rosella</name>
    <name type="common">Pink bonnet</name>
    <name type="synonym">Agaricus rosellus</name>
    <dbReference type="NCBI Taxonomy" id="1033263"/>
    <lineage>
        <taxon>Eukaryota</taxon>
        <taxon>Fungi</taxon>
        <taxon>Dikarya</taxon>
        <taxon>Basidiomycota</taxon>
        <taxon>Agaricomycotina</taxon>
        <taxon>Agaricomycetes</taxon>
        <taxon>Agaricomycetidae</taxon>
        <taxon>Agaricales</taxon>
        <taxon>Marasmiineae</taxon>
        <taxon>Mycenaceae</taxon>
        <taxon>Mycena</taxon>
    </lineage>
</organism>
<evidence type="ECO:0000256" key="3">
    <source>
        <dbReference type="ARBA" id="ARBA00022833"/>
    </source>
</evidence>
<proteinExistence type="predicted"/>
<sequence length="445" mass="50119">MPPHRFPKSTPIELGVLRALRTALRDPMNPDSCCSLAIHAGTTMLSRTEPDLMAKDPRQSQILRAVMYFLTCPRSEQERNALKKKLNTCHCKFVDPAVVYMHIGNNPTYDDPNKVVPIDFDTLLAALCLIIQDGLGTLPKNTVPDQQPWPNSEQEIMPNGATGTVHSLLQWATDPSSGHGAFGVFRTPLSFSLATDHLQFAVDHFDARAGYPVLAKTFLLPLLACADGFFFTMWIRDMDATRKALRPIFPKMADVTIKIAPILPAVEPTMGLGHVKDWFERMKILVWESRFTMVPCSAPDADFHMFNRLLYVRNLNQCMHLECKKALGIKTTVCVQCGIVRYCSTECQRPAWRAPHLPHKPLCQAIHSLRAVLELKDMDEWDSWMLRTIDTKVASGRQARHFGDLCASKEVDLELTKKIAEGVFALTEGKRAQLDELEKQVAQRQ</sequence>
<gene>
    <name evidence="6" type="ORF">B0H17DRAFT_1071210</name>
</gene>
<reference evidence="6" key="1">
    <citation type="submission" date="2023-03" db="EMBL/GenBank/DDBJ databases">
        <title>Massive genome expansion in bonnet fungi (Mycena s.s.) driven by repeated elements and novel gene families across ecological guilds.</title>
        <authorList>
            <consortium name="Lawrence Berkeley National Laboratory"/>
            <person name="Harder C.B."/>
            <person name="Miyauchi S."/>
            <person name="Viragh M."/>
            <person name="Kuo A."/>
            <person name="Thoen E."/>
            <person name="Andreopoulos B."/>
            <person name="Lu D."/>
            <person name="Skrede I."/>
            <person name="Drula E."/>
            <person name="Henrissat B."/>
            <person name="Morin E."/>
            <person name="Kohler A."/>
            <person name="Barry K."/>
            <person name="LaButti K."/>
            <person name="Morin E."/>
            <person name="Salamov A."/>
            <person name="Lipzen A."/>
            <person name="Mereny Z."/>
            <person name="Hegedus B."/>
            <person name="Baldrian P."/>
            <person name="Stursova M."/>
            <person name="Weitz H."/>
            <person name="Taylor A."/>
            <person name="Grigoriev I.V."/>
            <person name="Nagy L.G."/>
            <person name="Martin F."/>
            <person name="Kauserud H."/>
        </authorList>
    </citation>
    <scope>NUCLEOTIDE SEQUENCE</scope>
    <source>
        <strain evidence="6">CBHHK067</strain>
    </source>
</reference>
<keyword evidence="1" id="KW-0479">Metal-binding</keyword>
<feature type="domain" description="MYND-type" evidence="5">
    <location>
        <begin position="320"/>
        <end position="363"/>
    </location>
</feature>
<evidence type="ECO:0000256" key="1">
    <source>
        <dbReference type="ARBA" id="ARBA00022723"/>
    </source>
</evidence>
<protein>
    <recommendedName>
        <fullName evidence="5">MYND-type domain-containing protein</fullName>
    </recommendedName>
</protein>
<accession>A0AAD7GBL8</accession>
<dbReference type="PROSITE" id="PS50865">
    <property type="entry name" value="ZF_MYND_2"/>
    <property type="match status" value="1"/>
</dbReference>
<keyword evidence="7" id="KW-1185">Reference proteome</keyword>
<evidence type="ECO:0000256" key="4">
    <source>
        <dbReference type="PROSITE-ProRule" id="PRU00134"/>
    </source>
</evidence>
<dbReference type="Gene3D" id="6.10.140.2220">
    <property type="match status" value="1"/>
</dbReference>
<dbReference type="AlphaFoldDB" id="A0AAD7GBL8"/>
<comment type="caution">
    <text evidence="6">The sequence shown here is derived from an EMBL/GenBank/DDBJ whole genome shotgun (WGS) entry which is preliminary data.</text>
</comment>
<dbReference type="SUPFAM" id="SSF144232">
    <property type="entry name" value="HIT/MYND zinc finger-like"/>
    <property type="match status" value="1"/>
</dbReference>
<evidence type="ECO:0000259" key="5">
    <source>
        <dbReference type="PROSITE" id="PS50865"/>
    </source>
</evidence>
<evidence type="ECO:0000313" key="6">
    <source>
        <dbReference type="EMBL" id="KAJ7686821.1"/>
    </source>
</evidence>
<keyword evidence="3" id="KW-0862">Zinc</keyword>
<dbReference type="Pfam" id="PF01753">
    <property type="entry name" value="zf-MYND"/>
    <property type="match status" value="1"/>
</dbReference>
<evidence type="ECO:0000256" key="2">
    <source>
        <dbReference type="ARBA" id="ARBA00022771"/>
    </source>
</evidence>
<dbReference type="GO" id="GO:0008270">
    <property type="term" value="F:zinc ion binding"/>
    <property type="evidence" value="ECO:0007669"/>
    <property type="project" value="UniProtKB-KW"/>
</dbReference>
<dbReference type="InterPro" id="IPR002893">
    <property type="entry name" value="Znf_MYND"/>
</dbReference>
<keyword evidence="2 4" id="KW-0863">Zinc-finger</keyword>